<evidence type="ECO:0000256" key="5">
    <source>
        <dbReference type="ARBA" id="ARBA00023136"/>
    </source>
</evidence>
<dbReference type="InterPro" id="IPR050790">
    <property type="entry name" value="ExbB/TolQ_transport"/>
</dbReference>
<evidence type="ECO:0000256" key="4">
    <source>
        <dbReference type="ARBA" id="ARBA00022989"/>
    </source>
</evidence>
<gene>
    <name evidence="11" type="ORF">BTA35_0213915</name>
</gene>
<keyword evidence="5 8" id="KW-0472">Membrane</keyword>
<dbReference type="PANTHER" id="PTHR30625">
    <property type="entry name" value="PROTEIN TOLQ"/>
    <property type="match status" value="1"/>
</dbReference>
<evidence type="ECO:0000256" key="9">
    <source>
        <dbReference type="SAM" id="SignalP"/>
    </source>
</evidence>
<feature type="chain" id="PRO_5010528825" description="MotA/TolQ/ExbB proton channel domain-containing protein" evidence="9">
    <location>
        <begin position="25"/>
        <end position="499"/>
    </location>
</feature>
<keyword evidence="3 8" id="KW-0812">Transmembrane</keyword>
<dbReference type="STRING" id="966.BTA35_0213915"/>
<feature type="coiled-coil region" evidence="7">
    <location>
        <begin position="69"/>
        <end position="116"/>
    </location>
</feature>
<keyword evidence="12" id="KW-1185">Reference proteome</keyword>
<comment type="caution">
    <text evidence="11">The sequence shown here is derived from an EMBL/GenBank/DDBJ whole genome shotgun (WGS) entry which is preliminary data.</text>
</comment>
<keyword evidence="9" id="KW-0732">Signal</keyword>
<evidence type="ECO:0000256" key="8">
    <source>
        <dbReference type="SAM" id="Phobius"/>
    </source>
</evidence>
<evidence type="ECO:0000256" key="6">
    <source>
        <dbReference type="RuleBase" id="RU004057"/>
    </source>
</evidence>
<evidence type="ECO:0000256" key="3">
    <source>
        <dbReference type="ARBA" id="ARBA00022692"/>
    </source>
</evidence>
<evidence type="ECO:0000313" key="12">
    <source>
        <dbReference type="Proteomes" id="UP000190064"/>
    </source>
</evidence>
<dbReference type="EMBL" id="MTSD02000007">
    <property type="protein sequence ID" value="OOV86308.1"/>
    <property type="molecule type" value="Genomic_DNA"/>
</dbReference>
<dbReference type="AlphaFoldDB" id="A0A1T1H8Y8"/>
<dbReference type="PIRSF" id="PIRSF037714">
    <property type="entry name" value="TolR"/>
    <property type="match status" value="1"/>
</dbReference>
<keyword evidence="4 8" id="KW-1133">Transmembrane helix</keyword>
<keyword evidence="6" id="KW-0813">Transport</keyword>
<dbReference type="InterPro" id="IPR017270">
    <property type="entry name" value="MotA/TolQ/ExbB-rel"/>
</dbReference>
<evidence type="ECO:0000256" key="1">
    <source>
        <dbReference type="ARBA" id="ARBA00004651"/>
    </source>
</evidence>
<dbReference type="PANTHER" id="PTHR30625:SF11">
    <property type="entry name" value="MOTA_TOLQ_EXBB PROTON CHANNEL DOMAIN-CONTAINING PROTEIN"/>
    <property type="match status" value="1"/>
</dbReference>
<evidence type="ECO:0000256" key="7">
    <source>
        <dbReference type="SAM" id="Coils"/>
    </source>
</evidence>
<feature type="domain" description="MotA/TolQ/ExbB proton channel" evidence="10">
    <location>
        <begin position="348"/>
        <end position="466"/>
    </location>
</feature>
<dbReference type="Pfam" id="PF01618">
    <property type="entry name" value="MotA_ExbB"/>
    <property type="match status" value="1"/>
</dbReference>
<reference evidence="11" key="1">
    <citation type="submission" date="2017-02" db="EMBL/GenBank/DDBJ databases">
        <title>Draft Genome Sequence of the Salt Water Bacterium Oceanospirillum linum ATCC 11336.</title>
        <authorList>
            <person name="Trachtenberg A.M."/>
            <person name="Carney J.G."/>
            <person name="Linnane J.D."/>
            <person name="Rheaume B.A."/>
            <person name="Pitts N.L."/>
            <person name="Mykles D.L."/>
            <person name="Maclea K.S."/>
        </authorList>
    </citation>
    <scope>NUCLEOTIDE SEQUENCE [LARGE SCALE GENOMIC DNA]</scope>
    <source>
        <strain evidence="11">ATCC 11336</strain>
    </source>
</reference>
<organism evidence="11 12">
    <name type="scientific">Oceanospirillum linum</name>
    <dbReference type="NCBI Taxonomy" id="966"/>
    <lineage>
        <taxon>Bacteria</taxon>
        <taxon>Pseudomonadati</taxon>
        <taxon>Pseudomonadota</taxon>
        <taxon>Gammaproteobacteria</taxon>
        <taxon>Oceanospirillales</taxon>
        <taxon>Oceanospirillaceae</taxon>
        <taxon>Oceanospirillum</taxon>
    </lineage>
</organism>
<keyword evidence="2" id="KW-1003">Cell membrane</keyword>
<feature type="transmembrane region" description="Helical" evidence="8">
    <location>
        <begin position="430"/>
        <end position="449"/>
    </location>
</feature>
<accession>A0A1T1H8Y8</accession>
<name>A0A1T1H8Y8_OCELI</name>
<dbReference type="GO" id="GO:0005886">
    <property type="term" value="C:plasma membrane"/>
    <property type="evidence" value="ECO:0007669"/>
    <property type="project" value="UniProtKB-SubCell"/>
</dbReference>
<evidence type="ECO:0000256" key="2">
    <source>
        <dbReference type="ARBA" id="ARBA00022475"/>
    </source>
</evidence>
<evidence type="ECO:0000259" key="10">
    <source>
        <dbReference type="Pfam" id="PF01618"/>
    </source>
</evidence>
<comment type="subcellular location">
    <subcellularLocation>
        <location evidence="1">Cell membrane</location>
        <topology evidence="1">Multi-pass membrane protein</topology>
    </subcellularLocation>
    <subcellularLocation>
        <location evidence="6">Membrane</location>
        <topology evidence="6">Multi-pass membrane protein</topology>
    </subcellularLocation>
</comment>
<dbReference type="InterPro" id="IPR002898">
    <property type="entry name" value="MotA_ExbB_proton_chnl"/>
</dbReference>
<keyword evidence="7" id="KW-0175">Coiled coil</keyword>
<dbReference type="GO" id="GO:0017038">
    <property type="term" value="P:protein import"/>
    <property type="evidence" value="ECO:0007669"/>
    <property type="project" value="TreeGrafter"/>
</dbReference>
<proteinExistence type="inferred from homology"/>
<dbReference type="Proteomes" id="UP000190064">
    <property type="component" value="Unassembled WGS sequence"/>
</dbReference>
<dbReference type="RefSeq" id="WP_078320423.1">
    <property type="nucleotide sequence ID" value="NZ_FXTS01000008.1"/>
</dbReference>
<feature type="signal peptide" evidence="9">
    <location>
        <begin position="1"/>
        <end position="24"/>
    </location>
</feature>
<keyword evidence="6" id="KW-0653">Protein transport</keyword>
<feature type="transmembrane region" description="Helical" evidence="8">
    <location>
        <begin position="391"/>
        <end position="410"/>
    </location>
</feature>
<protein>
    <recommendedName>
        <fullName evidence="10">MotA/TolQ/ExbB proton channel domain-containing protein</fullName>
    </recommendedName>
</protein>
<sequence>MRFIKPLSTVLLSSVLSLSSSVFAAGEATSASAQVSGQSQQLNRQLLNDVQNFVAEDRAAQQARLKLFLQDKTRQESLLRQAKERLQRADDEQLRLKNLFDNNEDKLAELETLLKQRTGQLGEVFGVVKEQSVELKEHLRSSLVGAEFAGREQSLHFASEKAIPTMAQLQTLWFQFQHEMTHSGTISRFNADVADTDGRIENQPVLRVGTFNAVTGNGEFLSWQPERQQLSVLAGQPEDKYQDQAQRFFDAVSDAADSQQSGHLLVDVSSGQLLALIGQKPGLMDQIRQGGSVGYIILALGVMGLLTALYKLVRLNLIRHKIARQLKSELPQKDNPLGRVLLACQEKRQQLKANSQSVNDEAATSALNSTLDEALLKELPALESGQSMLKLLAAAAPLLGLLGTVTGMIGTFQSITLFGTSDPKLMAGGISQALITTVFGLIVAIPMLFSHGVLSSQSRALLMILQEKSLAQLNQLTVWLPTAKPDAAEKKTSEATAVS</sequence>
<evidence type="ECO:0000313" key="11">
    <source>
        <dbReference type="EMBL" id="OOV86308.1"/>
    </source>
</evidence>
<comment type="similarity">
    <text evidence="6">Belongs to the exbB/tolQ family.</text>
</comment>
<feature type="transmembrane region" description="Helical" evidence="8">
    <location>
        <begin position="293"/>
        <end position="313"/>
    </location>
</feature>